<dbReference type="AlphaFoldDB" id="A0A914CMX4"/>
<dbReference type="WBParaSite" id="ACRNAN_scaffold12102.g33050.t1">
    <property type="protein sequence ID" value="ACRNAN_scaffold12102.g33050.t1"/>
    <property type="gene ID" value="ACRNAN_scaffold12102.g33050"/>
</dbReference>
<organism evidence="1 2">
    <name type="scientific">Acrobeloides nanus</name>
    <dbReference type="NCBI Taxonomy" id="290746"/>
    <lineage>
        <taxon>Eukaryota</taxon>
        <taxon>Metazoa</taxon>
        <taxon>Ecdysozoa</taxon>
        <taxon>Nematoda</taxon>
        <taxon>Chromadorea</taxon>
        <taxon>Rhabditida</taxon>
        <taxon>Tylenchina</taxon>
        <taxon>Cephalobomorpha</taxon>
        <taxon>Cephaloboidea</taxon>
        <taxon>Cephalobidae</taxon>
        <taxon>Acrobeloides</taxon>
    </lineage>
</organism>
<proteinExistence type="predicted"/>
<evidence type="ECO:0000313" key="2">
    <source>
        <dbReference type="WBParaSite" id="ACRNAN_scaffold12102.g33050.t1"/>
    </source>
</evidence>
<name>A0A914CMX4_9BILA</name>
<dbReference type="Proteomes" id="UP000887540">
    <property type="component" value="Unplaced"/>
</dbReference>
<reference evidence="2" key="1">
    <citation type="submission" date="2022-11" db="UniProtKB">
        <authorList>
            <consortium name="WormBaseParasite"/>
        </authorList>
    </citation>
    <scope>IDENTIFICATION</scope>
</reference>
<sequence>MVLVFVDSVTASSPEEKQQPGHTIRTTTITTTPGLAKFRGIVGIKPNKTIYDESPFENLSEMPSRFDMYLGQICDALPPQIDPLCYCKDQKNRFRDPKTGHRIDIYHPESLEIYEAFAGNYKNENKVY</sequence>
<protein>
    <submittedName>
        <fullName evidence="2">Uncharacterized protein</fullName>
    </submittedName>
</protein>
<keyword evidence="1" id="KW-1185">Reference proteome</keyword>
<evidence type="ECO:0000313" key="1">
    <source>
        <dbReference type="Proteomes" id="UP000887540"/>
    </source>
</evidence>
<accession>A0A914CMX4</accession>